<accession>A0A212L835</accession>
<organism evidence="1">
    <name type="scientific">uncultured Desulfovibrio sp</name>
    <dbReference type="NCBI Taxonomy" id="167968"/>
    <lineage>
        <taxon>Bacteria</taxon>
        <taxon>Pseudomonadati</taxon>
        <taxon>Thermodesulfobacteriota</taxon>
        <taxon>Desulfovibrionia</taxon>
        <taxon>Desulfovibrionales</taxon>
        <taxon>Desulfovibrionaceae</taxon>
        <taxon>Desulfovibrio</taxon>
        <taxon>environmental samples</taxon>
    </lineage>
</organism>
<dbReference type="AlphaFoldDB" id="A0A212L835"/>
<dbReference type="EMBL" id="FMJC01000002">
    <property type="protein sequence ID" value="SCM73688.1"/>
    <property type="molecule type" value="Genomic_DNA"/>
</dbReference>
<proteinExistence type="predicted"/>
<gene>
    <name evidence="1" type="ORF">KL86DES1_21461</name>
</gene>
<protein>
    <submittedName>
        <fullName evidence="1">Uncharacterized protein</fullName>
    </submittedName>
</protein>
<sequence length="116" mass="12164">MPCVERAVAAVADRRKNRSLAVGQHAAHSFFVGLIHCGGLTKTHFAAGGLLGENVAQVLATTLELAAASLRKTLGGGTPGFNLGHGVLLNESIYPACHRTHQGKGIMPQSASRRKR</sequence>
<reference evidence="1" key="1">
    <citation type="submission" date="2016-08" db="EMBL/GenBank/DDBJ databases">
        <authorList>
            <person name="Seilhamer J.J."/>
        </authorList>
    </citation>
    <scope>NUCLEOTIDE SEQUENCE</scope>
    <source>
        <strain evidence="1">86-1</strain>
    </source>
</reference>
<name>A0A212L835_9BACT</name>
<evidence type="ECO:0000313" key="1">
    <source>
        <dbReference type="EMBL" id="SCM73688.1"/>
    </source>
</evidence>